<feature type="transmembrane region" description="Helical" evidence="1">
    <location>
        <begin position="276"/>
        <end position="299"/>
    </location>
</feature>
<evidence type="ECO:0000313" key="2">
    <source>
        <dbReference type="EMBL" id="EHR78315.1"/>
    </source>
</evidence>
<gene>
    <name evidence="2" type="ORF">OCC_11784</name>
</gene>
<dbReference type="Proteomes" id="UP000015502">
    <property type="component" value="Chromosome"/>
</dbReference>
<proteinExistence type="predicted"/>
<dbReference type="EMBL" id="CP006670">
    <property type="protein sequence ID" value="EHR78315.1"/>
    <property type="molecule type" value="Genomic_DNA"/>
</dbReference>
<dbReference type="Pfam" id="PF12679">
    <property type="entry name" value="ABC2_membrane_2"/>
    <property type="match status" value="1"/>
</dbReference>
<dbReference type="HOGENOM" id="CLU_068384_1_0_2"/>
<dbReference type="PANTHER" id="PTHR43471:SF13">
    <property type="entry name" value="ABC-2 TYPE TRANSPORT SYSTEM PERMEASE PROTEIN"/>
    <property type="match status" value="1"/>
</dbReference>
<dbReference type="PaxDb" id="523849-OCC_11784"/>
<keyword evidence="3" id="KW-1185">Reference proteome</keyword>
<keyword evidence="1" id="KW-1133">Transmembrane helix</keyword>
<keyword evidence="1" id="KW-0472">Membrane</keyword>
<evidence type="ECO:0000313" key="3">
    <source>
        <dbReference type="Proteomes" id="UP000015502"/>
    </source>
</evidence>
<feature type="transmembrane region" description="Helical" evidence="1">
    <location>
        <begin position="77"/>
        <end position="96"/>
    </location>
</feature>
<dbReference type="GO" id="GO:0005886">
    <property type="term" value="C:plasma membrane"/>
    <property type="evidence" value="ECO:0007669"/>
    <property type="project" value="UniProtKB-SubCell"/>
</dbReference>
<dbReference type="PANTHER" id="PTHR43471">
    <property type="entry name" value="ABC TRANSPORTER PERMEASE"/>
    <property type="match status" value="1"/>
</dbReference>
<dbReference type="KEGG" id="tlt:OCC_11784"/>
<organism evidence="2 3">
    <name type="scientific">Thermococcus litoralis (strain ATCC 51850 / DSM 5473 / JCM 8560 / NS-C)</name>
    <dbReference type="NCBI Taxonomy" id="523849"/>
    <lineage>
        <taxon>Archaea</taxon>
        <taxon>Methanobacteriati</taxon>
        <taxon>Methanobacteriota</taxon>
        <taxon>Thermococci</taxon>
        <taxon>Thermococcales</taxon>
        <taxon>Thermococcaceae</taxon>
        <taxon>Thermococcus</taxon>
    </lineage>
</organism>
<feature type="transmembrane region" description="Helical" evidence="1">
    <location>
        <begin position="158"/>
        <end position="181"/>
    </location>
</feature>
<sequence>MKALNIAMKELYVSIKSKRFIILLSIYVLLLLLLSYSLRDNLSELTSPSVEKLSMDLFGVSGDVFATPLSTMLTLNFTFFTVIGAILGASLGADAINKEIESGTIKTLLGHPIYRDEVINGKFLGNAFVLAITITIGYVVTIAFLLINGTPLDGDSVFRGFIAFLLTFLYSLVFLSFSILFSTLLKKPETSMLISIGLAIFLTMIYGLIVSLIAQHLAGEVPPYGTPAFEIWEETFKLWEQRLHFINPAHHYVALIIAVFAGDRIANYYAPLGDSLILMFNNLSMLLTFLLLPFAFAYVRFMTSDLR</sequence>
<feature type="transmembrane region" description="Helical" evidence="1">
    <location>
        <begin position="193"/>
        <end position="214"/>
    </location>
</feature>
<dbReference type="STRING" id="523849.OCC_11784"/>
<name>H3ZNX4_THELN</name>
<accession>H3ZNX4</accession>
<protein>
    <submittedName>
        <fullName evidence="2">ABC transporter permease</fullName>
    </submittedName>
</protein>
<keyword evidence="1" id="KW-0812">Transmembrane</keyword>
<feature type="transmembrane region" description="Helical" evidence="1">
    <location>
        <begin position="20"/>
        <end position="38"/>
    </location>
</feature>
<evidence type="ECO:0000256" key="1">
    <source>
        <dbReference type="SAM" id="Phobius"/>
    </source>
</evidence>
<dbReference type="AlphaFoldDB" id="H3ZNX4"/>
<reference evidence="2 3" key="1">
    <citation type="journal article" date="2012" name="J. Bacteriol.">
        <title>Genome sequence of the model hyperthermophilic archaeon Thermococcus litoralis NS-C.</title>
        <authorList>
            <person name="Gardner A.F."/>
            <person name="Kumar S."/>
            <person name="Perler F.B."/>
        </authorList>
    </citation>
    <scope>NUCLEOTIDE SEQUENCE [LARGE SCALE GENOMIC DNA]</scope>
    <source>
        <strain evidence="3">ATCC 51850 / DSM 5473 / JCM 8560 / NS-C</strain>
    </source>
</reference>
<feature type="transmembrane region" description="Helical" evidence="1">
    <location>
        <begin position="123"/>
        <end position="146"/>
    </location>
</feature>
<dbReference type="GO" id="GO:0140359">
    <property type="term" value="F:ABC-type transporter activity"/>
    <property type="evidence" value="ECO:0007669"/>
    <property type="project" value="InterPro"/>
</dbReference>